<evidence type="ECO:0000313" key="2">
    <source>
        <dbReference type="EMBL" id="GAA2613968.1"/>
    </source>
</evidence>
<dbReference type="InterPro" id="IPR023577">
    <property type="entry name" value="CYTH_domain"/>
</dbReference>
<dbReference type="Gene3D" id="2.40.320.10">
    <property type="entry name" value="Hypothetical Protein Pfu-838710-001"/>
    <property type="match status" value="1"/>
</dbReference>
<dbReference type="Pfam" id="PF01928">
    <property type="entry name" value="CYTH"/>
    <property type="match status" value="1"/>
</dbReference>
<protein>
    <recommendedName>
        <fullName evidence="1">CYTH domain-containing protein</fullName>
    </recommendedName>
</protein>
<accession>A0ABN3Q500</accession>
<name>A0ABN3Q500_9ACTN</name>
<dbReference type="RefSeq" id="WP_344545443.1">
    <property type="nucleotide sequence ID" value="NZ_BAAATD010000008.1"/>
</dbReference>
<feature type="domain" description="CYTH" evidence="1">
    <location>
        <begin position="2"/>
        <end position="171"/>
    </location>
</feature>
<evidence type="ECO:0000259" key="1">
    <source>
        <dbReference type="PROSITE" id="PS51707"/>
    </source>
</evidence>
<evidence type="ECO:0000313" key="3">
    <source>
        <dbReference type="Proteomes" id="UP001501509"/>
    </source>
</evidence>
<dbReference type="EMBL" id="BAAATD010000008">
    <property type="protein sequence ID" value="GAA2613968.1"/>
    <property type="molecule type" value="Genomic_DNA"/>
</dbReference>
<dbReference type="PROSITE" id="PS51707">
    <property type="entry name" value="CYTH"/>
    <property type="match status" value="1"/>
</dbReference>
<keyword evidence="3" id="KW-1185">Reference proteome</keyword>
<dbReference type="Proteomes" id="UP001501509">
    <property type="component" value="Unassembled WGS sequence"/>
</dbReference>
<dbReference type="InterPro" id="IPR033469">
    <property type="entry name" value="CYTH-like_dom_sf"/>
</dbReference>
<sequence>MEPEYEARFCDIDAHAIAHRLKTNGAQQTLPRTLMRRIVFKNDDITARGGWLRLRDQGNEVTLTYKQTTAEQSAIDSILEAEIVVSDFQQTRQLLEAMNFTALRYQENYREEWHMDGVTYDIDTWPDLPTFLEIEGPGEQSVRSAAAALGLNFDEATYGSVDEVYLNQLGRDILSEPTLTFETPAQ</sequence>
<gene>
    <name evidence="2" type="ORF">GCM10010411_56070</name>
</gene>
<comment type="caution">
    <text evidence="2">The sequence shown here is derived from an EMBL/GenBank/DDBJ whole genome shotgun (WGS) entry which is preliminary data.</text>
</comment>
<organism evidence="2 3">
    <name type="scientific">Actinomadura fulvescens</name>
    <dbReference type="NCBI Taxonomy" id="46160"/>
    <lineage>
        <taxon>Bacteria</taxon>
        <taxon>Bacillati</taxon>
        <taxon>Actinomycetota</taxon>
        <taxon>Actinomycetes</taxon>
        <taxon>Streptosporangiales</taxon>
        <taxon>Thermomonosporaceae</taxon>
        <taxon>Actinomadura</taxon>
    </lineage>
</organism>
<dbReference type="SUPFAM" id="SSF55154">
    <property type="entry name" value="CYTH-like phosphatases"/>
    <property type="match status" value="1"/>
</dbReference>
<reference evidence="2 3" key="1">
    <citation type="journal article" date="2019" name="Int. J. Syst. Evol. Microbiol.">
        <title>The Global Catalogue of Microorganisms (GCM) 10K type strain sequencing project: providing services to taxonomists for standard genome sequencing and annotation.</title>
        <authorList>
            <consortium name="The Broad Institute Genomics Platform"/>
            <consortium name="The Broad Institute Genome Sequencing Center for Infectious Disease"/>
            <person name="Wu L."/>
            <person name="Ma J."/>
        </authorList>
    </citation>
    <scope>NUCLEOTIDE SEQUENCE [LARGE SCALE GENOMIC DNA]</scope>
    <source>
        <strain evidence="2 3">JCM 6833</strain>
    </source>
</reference>
<proteinExistence type="predicted"/>